<accession>A0A1Y0CCC0</accession>
<proteinExistence type="predicted"/>
<dbReference type="InterPro" id="IPR006674">
    <property type="entry name" value="HD_domain"/>
</dbReference>
<dbReference type="SUPFAM" id="SSF109604">
    <property type="entry name" value="HD-domain/PDEase-like"/>
    <property type="match status" value="1"/>
</dbReference>
<evidence type="ECO:0000313" key="4">
    <source>
        <dbReference type="Proteomes" id="UP000195331"/>
    </source>
</evidence>
<organism evidence="3 4">
    <name type="scientific">Mycobacterium dioxanotrophicus</name>
    <dbReference type="NCBI Taxonomy" id="482462"/>
    <lineage>
        <taxon>Bacteria</taxon>
        <taxon>Bacillati</taxon>
        <taxon>Actinomycetota</taxon>
        <taxon>Actinomycetes</taxon>
        <taxon>Mycobacteriales</taxon>
        <taxon>Mycobacteriaceae</taxon>
        <taxon>Mycobacterium</taxon>
    </lineage>
</organism>
<dbReference type="CDD" id="cd00077">
    <property type="entry name" value="HDc"/>
    <property type="match status" value="1"/>
</dbReference>
<evidence type="ECO:0000256" key="1">
    <source>
        <dbReference type="SAM" id="MobiDB-lite"/>
    </source>
</evidence>
<dbReference type="PANTHER" id="PTHR35569">
    <property type="entry name" value="CYANAMIDE HYDRATASE DDI2-RELATED"/>
    <property type="match status" value="1"/>
</dbReference>
<dbReference type="EMBL" id="CP020809">
    <property type="protein sequence ID" value="ART72919.1"/>
    <property type="molecule type" value="Genomic_DNA"/>
</dbReference>
<evidence type="ECO:0000259" key="2">
    <source>
        <dbReference type="Pfam" id="PF01966"/>
    </source>
</evidence>
<keyword evidence="4" id="KW-1185">Reference proteome</keyword>
<name>A0A1Y0CCC0_9MYCO</name>
<feature type="domain" description="HD" evidence="2">
    <location>
        <begin position="45"/>
        <end position="132"/>
    </location>
</feature>
<feature type="region of interest" description="Disordered" evidence="1">
    <location>
        <begin position="1"/>
        <end position="21"/>
    </location>
</feature>
<dbReference type="InterPro" id="IPR003607">
    <property type="entry name" value="HD/PDEase_dom"/>
</dbReference>
<sequence length="236" mass="25160">MTLPHASPTEKDQPSTDTDLVTLPSTPLALAALELVRGAESPAIANHSVRSYLFARLLAPHVGLTPGRDFDDELLYLACVLHDVGLSPLAKRNTRFEVDGADRAAEFLSGHGLEAQKVDAVWEAIALHNTAVIPERMGALTSLTYQGVAIDFGGVLGLPEVHLNAVTAQIGAVIHSAYPRFNMATSVIDAVADHAASHPNNAPRYSPPGEVLRERREFGATYSEQLIAAGGSRWGN</sequence>
<evidence type="ECO:0000313" key="3">
    <source>
        <dbReference type="EMBL" id="ART72919.1"/>
    </source>
</evidence>
<dbReference type="Proteomes" id="UP000195331">
    <property type="component" value="Chromosome"/>
</dbReference>
<dbReference type="Gene3D" id="1.10.3210.10">
    <property type="entry name" value="Hypothetical protein af1432"/>
    <property type="match status" value="1"/>
</dbReference>
<dbReference type="PANTHER" id="PTHR35569:SF1">
    <property type="entry name" value="CYANAMIDE HYDRATASE DDI2-RELATED"/>
    <property type="match status" value="1"/>
</dbReference>
<dbReference type="Pfam" id="PF01966">
    <property type="entry name" value="HD"/>
    <property type="match status" value="1"/>
</dbReference>
<gene>
    <name evidence="3" type="ORF">BTO20_34075</name>
</gene>
<dbReference type="KEGG" id="mdx:BTO20_34075"/>
<dbReference type="RefSeq" id="WP_087080657.1">
    <property type="nucleotide sequence ID" value="NZ_CP020809.1"/>
</dbReference>
<protein>
    <recommendedName>
        <fullName evidence="2">HD domain-containing protein</fullName>
    </recommendedName>
</protein>
<dbReference type="AlphaFoldDB" id="A0A1Y0CCC0"/>
<reference evidence="3 4" key="1">
    <citation type="submission" date="2017-04" db="EMBL/GenBank/DDBJ databases">
        <title>Whole Genome Sequence of 1,4-Dioxane Degrading Bacterium Mycobacterium dioxanotrophicus PH-06.</title>
        <authorList>
            <person name="He Y."/>
        </authorList>
    </citation>
    <scope>NUCLEOTIDE SEQUENCE [LARGE SCALE GENOMIC DNA]</scope>
    <source>
        <strain evidence="3 4">PH-06</strain>
    </source>
</reference>
<dbReference type="OrthoDB" id="8478129at2"/>